<evidence type="ECO:0000259" key="4">
    <source>
        <dbReference type="Pfam" id="PF07804"/>
    </source>
</evidence>
<dbReference type="GO" id="GO:0005829">
    <property type="term" value="C:cytosol"/>
    <property type="evidence" value="ECO:0007669"/>
    <property type="project" value="TreeGrafter"/>
</dbReference>
<gene>
    <name evidence="5" type="ORF">HNR75_002620</name>
</gene>
<comment type="similarity">
    <text evidence="1">Belongs to the HipA Ser/Thr kinase family.</text>
</comment>
<keyword evidence="6" id="KW-1185">Reference proteome</keyword>
<dbReference type="AlphaFoldDB" id="A0A841GNJ2"/>
<dbReference type="EMBL" id="JACHGR010000009">
    <property type="protein sequence ID" value="MBB6056681.1"/>
    <property type="molecule type" value="Genomic_DNA"/>
</dbReference>
<keyword evidence="2" id="KW-0808">Transferase</keyword>
<evidence type="ECO:0000313" key="6">
    <source>
        <dbReference type="Proteomes" id="UP000585721"/>
    </source>
</evidence>
<evidence type="ECO:0000313" key="5">
    <source>
        <dbReference type="EMBL" id="MBB6056681.1"/>
    </source>
</evidence>
<dbReference type="Pfam" id="PF07804">
    <property type="entry name" value="HipA_C"/>
    <property type="match status" value="1"/>
</dbReference>
<evidence type="ECO:0000256" key="3">
    <source>
        <dbReference type="ARBA" id="ARBA00022777"/>
    </source>
</evidence>
<feature type="domain" description="HipA-like C-terminal" evidence="4">
    <location>
        <begin position="3"/>
        <end position="151"/>
    </location>
</feature>
<dbReference type="GO" id="GO:0004674">
    <property type="term" value="F:protein serine/threonine kinase activity"/>
    <property type="evidence" value="ECO:0007669"/>
    <property type="project" value="UniProtKB-KW"/>
</dbReference>
<accession>A0A841GNJ2</accession>
<keyword evidence="5" id="KW-0723">Serine/threonine-protein kinase</keyword>
<reference evidence="5 6" key="1">
    <citation type="submission" date="2020-08" db="EMBL/GenBank/DDBJ databases">
        <title>Genomic Encyclopedia of Type Strains, Phase IV (KMG-IV): sequencing the most valuable type-strain genomes for metagenomic binning, comparative biology and taxonomic classification.</title>
        <authorList>
            <person name="Goeker M."/>
        </authorList>
    </citation>
    <scope>NUCLEOTIDE SEQUENCE [LARGE SCALE GENOMIC DNA]</scope>
    <source>
        <strain evidence="5 6">DSM 22975</strain>
    </source>
</reference>
<protein>
    <submittedName>
        <fullName evidence="5">Serine/threonine protein kinase HipA of HipAB toxin-antitoxin module</fullName>
    </submittedName>
</protein>
<evidence type="ECO:0000256" key="2">
    <source>
        <dbReference type="ARBA" id="ARBA00022679"/>
    </source>
</evidence>
<comment type="caution">
    <text evidence="5">The sequence shown here is derived from an EMBL/GenBank/DDBJ whole genome shotgun (WGS) entry which is preliminary data.</text>
</comment>
<evidence type="ECO:0000256" key="1">
    <source>
        <dbReference type="ARBA" id="ARBA00010164"/>
    </source>
</evidence>
<dbReference type="InterPro" id="IPR052028">
    <property type="entry name" value="HipA_Ser/Thr_kinase"/>
</dbReference>
<dbReference type="PANTHER" id="PTHR37419:SF1">
    <property type="entry name" value="SERINE_THREONINE-PROTEIN KINASE TOXIN HIPA"/>
    <property type="match status" value="1"/>
</dbReference>
<organism evidence="5 6">
    <name type="scientific">Tolumonas osonensis</name>
    <dbReference type="NCBI Taxonomy" id="675874"/>
    <lineage>
        <taxon>Bacteria</taxon>
        <taxon>Pseudomonadati</taxon>
        <taxon>Pseudomonadota</taxon>
        <taxon>Gammaproteobacteria</taxon>
        <taxon>Aeromonadales</taxon>
        <taxon>Aeromonadaceae</taxon>
        <taxon>Tolumonas</taxon>
    </lineage>
</organism>
<proteinExistence type="inferred from homology"/>
<keyword evidence="3 5" id="KW-0418">Kinase</keyword>
<dbReference type="Proteomes" id="UP000585721">
    <property type="component" value="Unassembled WGS sequence"/>
</dbReference>
<name>A0A841GNJ2_9GAMM</name>
<dbReference type="PANTHER" id="PTHR37419">
    <property type="entry name" value="SERINE/THREONINE-PROTEIN KINASE TOXIN HIPA"/>
    <property type="match status" value="1"/>
</dbReference>
<sequence length="202" mass="22719">MIRHHVIDGCQLTNLGPGWKYEAPHGHIGDAAFYQDGVSFERLAAEQSALFSPAKDLGLIADWALFNLLCENSDAHGKNLSFISKGQRFSMTPLYDLLNIQIYGDEYEQYLAMAIGGEYKLADIGVFQLYEFASSLQLTPKVIAMRLDRLCRVGLKAAGLIKHQLEPLMADELEFAHALINRFTIQCERFMDTANLLKTARF</sequence>
<dbReference type="InterPro" id="IPR012893">
    <property type="entry name" value="HipA-like_C"/>
</dbReference>